<dbReference type="GO" id="GO:0016614">
    <property type="term" value="F:oxidoreductase activity, acting on CH-OH group of donors"/>
    <property type="evidence" value="ECO:0007669"/>
    <property type="project" value="InterPro"/>
</dbReference>
<evidence type="ECO:0000313" key="12">
    <source>
        <dbReference type="Proteomes" id="UP001220962"/>
    </source>
</evidence>
<keyword evidence="2" id="KW-0444">Lipid biosynthesis</keyword>
<dbReference type="Gene3D" id="3.40.50.1970">
    <property type="match status" value="1"/>
</dbReference>
<evidence type="ECO:0000256" key="2">
    <source>
        <dbReference type="ARBA" id="ARBA00022516"/>
    </source>
</evidence>
<dbReference type="Proteomes" id="UP001220962">
    <property type="component" value="Chromosome"/>
</dbReference>
<evidence type="ECO:0000256" key="5">
    <source>
        <dbReference type="ARBA" id="ARBA00023002"/>
    </source>
</evidence>
<gene>
    <name evidence="10" type="ORF">PUW23_08870</name>
    <name evidence="11" type="ORF">PUW25_08565</name>
</gene>
<dbReference type="Pfam" id="PF13685">
    <property type="entry name" value="Fe-ADH_2"/>
    <property type="match status" value="1"/>
</dbReference>
<evidence type="ECO:0000256" key="9">
    <source>
        <dbReference type="ARBA" id="ARBA00023264"/>
    </source>
</evidence>
<evidence type="ECO:0000256" key="3">
    <source>
        <dbReference type="ARBA" id="ARBA00022723"/>
    </source>
</evidence>
<dbReference type="InterPro" id="IPR016205">
    <property type="entry name" value="Glycerol_DH"/>
</dbReference>
<keyword evidence="7" id="KW-0443">Lipid metabolism</keyword>
<evidence type="ECO:0000256" key="4">
    <source>
        <dbReference type="ARBA" id="ARBA00022857"/>
    </source>
</evidence>
<dbReference type="EMBL" id="CP118101">
    <property type="protein sequence ID" value="WDH84303.1"/>
    <property type="molecule type" value="Genomic_DNA"/>
</dbReference>
<keyword evidence="5" id="KW-0560">Oxidoreductase</keyword>
<dbReference type="CDD" id="cd08175">
    <property type="entry name" value="G1PDH"/>
    <property type="match status" value="1"/>
</dbReference>
<proteinExistence type="predicted"/>
<keyword evidence="6" id="KW-0520">NAD</keyword>
<evidence type="ECO:0000256" key="7">
    <source>
        <dbReference type="ARBA" id="ARBA00023098"/>
    </source>
</evidence>
<reference evidence="10 13" key="1">
    <citation type="submission" date="2023-02" db="EMBL/GenBank/DDBJ databases">
        <title>Pathogen: clinical or host-associated sample.</title>
        <authorList>
            <person name="Hergert J."/>
            <person name="Casey R."/>
            <person name="Wagner J."/>
            <person name="Young E.L."/>
            <person name="Oakeson K.F."/>
        </authorList>
    </citation>
    <scope>NUCLEOTIDE SEQUENCE</scope>
    <source>
        <strain evidence="11 13">2022CK-00829</strain>
        <strain evidence="10">2022CK-00830</strain>
    </source>
</reference>
<dbReference type="EMBL" id="CP118108">
    <property type="protein sequence ID" value="WDI03986.1"/>
    <property type="molecule type" value="Genomic_DNA"/>
</dbReference>
<dbReference type="AlphaFoldDB" id="A0AAX3N366"/>
<protein>
    <submittedName>
        <fullName evidence="10">Sn-glycerol-1-phosphate dehydrogenase</fullName>
    </submittedName>
</protein>
<keyword evidence="9" id="KW-1208">Phospholipid metabolism</keyword>
<organism evidence="10 12">
    <name type="scientific">Paenibacillus urinalis</name>
    <dbReference type="NCBI Taxonomy" id="521520"/>
    <lineage>
        <taxon>Bacteria</taxon>
        <taxon>Bacillati</taxon>
        <taxon>Bacillota</taxon>
        <taxon>Bacilli</taxon>
        <taxon>Bacillales</taxon>
        <taxon>Paenibacillaceae</taxon>
        <taxon>Paenibacillus</taxon>
    </lineage>
</organism>
<evidence type="ECO:0000256" key="8">
    <source>
        <dbReference type="ARBA" id="ARBA00023209"/>
    </source>
</evidence>
<dbReference type="InterPro" id="IPR032837">
    <property type="entry name" value="G1PDH"/>
</dbReference>
<keyword evidence="1" id="KW-0963">Cytoplasm</keyword>
<keyword evidence="3" id="KW-0479">Metal-binding</keyword>
<evidence type="ECO:0000313" key="11">
    <source>
        <dbReference type="EMBL" id="WDI03986.1"/>
    </source>
</evidence>
<keyword evidence="4" id="KW-0521">NADP</keyword>
<dbReference type="Proteomes" id="UP001221519">
    <property type="component" value="Chromosome"/>
</dbReference>
<dbReference type="PANTHER" id="PTHR43616:SF5">
    <property type="entry name" value="GLYCEROL DEHYDROGENASE 1"/>
    <property type="match status" value="1"/>
</dbReference>
<keyword evidence="8" id="KW-0594">Phospholipid biosynthesis</keyword>
<evidence type="ECO:0000256" key="1">
    <source>
        <dbReference type="ARBA" id="ARBA00022490"/>
    </source>
</evidence>
<dbReference type="PANTHER" id="PTHR43616">
    <property type="entry name" value="GLYCEROL DEHYDROGENASE"/>
    <property type="match status" value="1"/>
</dbReference>
<evidence type="ECO:0000256" key="6">
    <source>
        <dbReference type="ARBA" id="ARBA00023027"/>
    </source>
</evidence>
<sequence>MMNISMNDRIAEWNKEASQCPCGNPHRMVDMHICLEDGALTQLAPYLSKQNYKKVTVVFDEHTKQAAGDEVITYLKAAEVITDELFLLGNTGGEVVADEAFIVKVLLGVSKDTDAVIAAGSGTIHDLVRFVCFKMNKPFISVPTAASVDGFTSAGAPLIVDGTKQTFQAIPPEAIFADLSVLAKAPQVMTAAGFGDMLGKFTSLADWKISRDLGGEPYCPLAYRMTEEALMDCVHHVDEIAEGSKQGVKILMEALIASGISMLIIDHSRPASGGEHHISHRLEMEFLQQGKKAILHGAKVGVASALLSDVYRALYESGQEEAFDAYKDLPEKEQMQDWLSRTGGPSTIQELGVTDEQLERAMRTAHTLRARYTGLKYLNEIKTGHEA</sequence>
<dbReference type="GO" id="GO:0046872">
    <property type="term" value="F:metal ion binding"/>
    <property type="evidence" value="ECO:0007669"/>
    <property type="project" value="UniProtKB-KW"/>
</dbReference>
<dbReference type="Gene3D" id="1.20.1090.10">
    <property type="entry name" value="Dehydroquinate synthase-like - alpha domain"/>
    <property type="match status" value="1"/>
</dbReference>
<evidence type="ECO:0000313" key="13">
    <source>
        <dbReference type="Proteomes" id="UP001221519"/>
    </source>
</evidence>
<dbReference type="SUPFAM" id="SSF56796">
    <property type="entry name" value="Dehydroquinate synthase-like"/>
    <property type="match status" value="1"/>
</dbReference>
<accession>A0AAX3N366</accession>
<evidence type="ECO:0000313" key="10">
    <source>
        <dbReference type="EMBL" id="WDH84303.1"/>
    </source>
</evidence>
<keyword evidence="13" id="KW-1185">Reference proteome</keyword>
<dbReference type="GO" id="GO:0008654">
    <property type="term" value="P:phospholipid biosynthetic process"/>
    <property type="evidence" value="ECO:0007669"/>
    <property type="project" value="UniProtKB-KW"/>
</dbReference>
<name>A0AAX3N366_9BACL</name>